<reference evidence="12 13" key="1">
    <citation type="submission" date="2019-02" db="EMBL/GenBank/DDBJ databases">
        <title>Genome sequencing of the rare red list fungi Phellinidium pouzarii.</title>
        <authorList>
            <person name="Buettner E."/>
            <person name="Kellner H."/>
        </authorList>
    </citation>
    <scope>NUCLEOTIDE SEQUENCE [LARGE SCALE GENOMIC DNA]</scope>
    <source>
        <strain evidence="12 13">DSM 108285</strain>
    </source>
</reference>
<dbReference type="InterPro" id="IPR001374">
    <property type="entry name" value="R3H_dom"/>
</dbReference>
<dbReference type="OrthoDB" id="6512771at2759"/>
<dbReference type="GO" id="GO:0000122">
    <property type="term" value="P:negative regulation of transcription by RNA polymerase II"/>
    <property type="evidence" value="ECO:0007669"/>
    <property type="project" value="TreeGrafter"/>
</dbReference>
<feature type="region of interest" description="Disordered" evidence="10">
    <location>
        <begin position="480"/>
        <end position="499"/>
    </location>
</feature>
<dbReference type="AlphaFoldDB" id="A0A4S4LB28"/>
<sequence length="499" mass="53219">MCMKKLDGCHTGSCPPCSISLVIPCRCGSTTRAVPCHTATSTDSPLEILCDRPCAALRACGRHQCNRICCPLAALGSVMKGKGKKRQAQAQMVQVEDALGFSDGAHWHTCGLACGKMLGCGNHLCEEPDHRGACPPCLRSSFEEASSLAFGRLRICCSIAAFIIVKNCVMGVTVELALRSAESLANCGNLPAHHGCAASCHAPAACCEDDPCQASITLRCACERIQQASLCGRCTLSPARREATQIKCTSECALAKRNARLAEALGISQDVKDRGGQRPTVYSDELVSFTHANARFCTIVEKSFSDFITSERKSQVLPYMHEARRKFVHDLAAIYRMDTQMVDQEPKRSVQLIRRVDTRIPQPLLSAAAGPSTNLGKLADLRSPVHFSAPTRPGSAQSTTQAAHLHIGSSHASTQGGARGWTSVVANSSMQAANGSASAWRSPSVAAAVGPNALRTNGIVHSIARAPVASRLVLNDQLRQGESNTTVENVPDNWENDDS</sequence>
<evidence type="ECO:0000256" key="9">
    <source>
        <dbReference type="ARBA" id="ARBA00023242"/>
    </source>
</evidence>
<keyword evidence="4" id="KW-0677">Repeat</keyword>
<evidence type="ECO:0000256" key="10">
    <source>
        <dbReference type="SAM" id="MobiDB-lite"/>
    </source>
</evidence>
<dbReference type="InterPro" id="IPR034078">
    <property type="entry name" value="NFX1_fam"/>
</dbReference>
<evidence type="ECO:0000256" key="3">
    <source>
        <dbReference type="ARBA" id="ARBA00022723"/>
    </source>
</evidence>
<evidence type="ECO:0000259" key="11">
    <source>
        <dbReference type="PROSITE" id="PS51061"/>
    </source>
</evidence>
<keyword evidence="3" id="KW-0479">Metal-binding</keyword>
<accession>A0A4S4LB28</accession>
<dbReference type="Pfam" id="PF01424">
    <property type="entry name" value="R3H"/>
    <property type="match status" value="1"/>
</dbReference>
<dbReference type="PROSITE" id="PS51061">
    <property type="entry name" value="R3H"/>
    <property type="match status" value="1"/>
</dbReference>
<comment type="subcellular location">
    <subcellularLocation>
        <location evidence="1">Nucleus</location>
    </subcellularLocation>
</comment>
<evidence type="ECO:0000256" key="7">
    <source>
        <dbReference type="ARBA" id="ARBA00023015"/>
    </source>
</evidence>
<dbReference type="GO" id="GO:0000977">
    <property type="term" value="F:RNA polymerase II transcription regulatory region sequence-specific DNA binding"/>
    <property type="evidence" value="ECO:0007669"/>
    <property type="project" value="TreeGrafter"/>
</dbReference>
<dbReference type="Gene3D" id="3.30.1370.50">
    <property type="entry name" value="R3H-like domain"/>
    <property type="match status" value="1"/>
</dbReference>
<evidence type="ECO:0000256" key="5">
    <source>
        <dbReference type="ARBA" id="ARBA00022771"/>
    </source>
</evidence>
<dbReference type="GO" id="GO:0000981">
    <property type="term" value="F:DNA-binding transcription factor activity, RNA polymerase II-specific"/>
    <property type="evidence" value="ECO:0007669"/>
    <property type="project" value="TreeGrafter"/>
</dbReference>
<dbReference type="PANTHER" id="PTHR12360">
    <property type="entry name" value="NUCLEAR TRANSCRIPTION FACTOR, X-BOX BINDING 1 NFX1"/>
    <property type="match status" value="1"/>
</dbReference>
<dbReference type="GO" id="GO:0008270">
    <property type="term" value="F:zinc ion binding"/>
    <property type="evidence" value="ECO:0007669"/>
    <property type="project" value="UniProtKB-KW"/>
</dbReference>
<keyword evidence="6" id="KW-0862">Zinc</keyword>
<evidence type="ECO:0000256" key="4">
    <source>
        <dbReference type="ARBA" id="ARBA00022737"/>
    </source>
</evidence>
<dbReference type="GO" id="GO:0005634">
    <property type="term" value="C:nucleus"/>
    <property type="evidence" value="ECO:0007669"/>
    <property type="project" value="UniProtKB-SubCell"/>
</dbReference>
<comment type="caution">
    <text evidence="12">The sequence shown here is derived from an EMBL/GenBank/DDBJ whole genome shotgun (WGS) entry which is preliminary data.</text>
</comment>
<name>A0A4S4LB28_9AGAM</name>
<keyword evidence="13" id="KW-1185">Reference proteome</keyword>
<comment type="similarity">
    <text evidence="2">Belongs to the NFX1 family.</text>
</comment>
<protein>
    <recommendedName>
        <fullName evidence="11">R3H domain-containing protein</fullName>
    </recommendedName>
</protein>
<dbReference type="SUPFAM" id="SSF82708">
    <property type="entry name" value="R3H domain"/>
    <property type="match status" value="1"/>
</dbReference>
<dbReference type="InterPro" id="IPR000967">
    <property type="entry name" value="Znf_NFX1"/>
</dbReference>
<proteinExistence type="inferred from homology"/>
<dbReference type="InterPro" id="IPR036867">
    <property type="entry name" value="R3H_dom_sf"/>
</dbReference>
<keyword evidence="5" id="KW-0863">Zinc-finger</keyword>
<evidence type="ECO:0000256" key="6">
    <source>
        <dbReference type="ARBA" id="ARBA00022833"/>
    </source>
</evidence>
<dbReference type="EMBL" id="SGPK01000171">
    <property type="protein sequence ID" value="THH06860.1"/>
    <property type="molecule type" value="Genomic_DNA"/>
</dbReference>
<dbReference type="SMART" id="SM00438">
    <property type="entry name" value="ZnF_NFX"/>
    <property type="match status" value="4"/>
</dbReference>
<organism evidence="12 13">
    <name type="scientific">Phellinidium pouzarii</name>
    <dbReference type="NCBI Taxonomy" id="167371"/>
    <lineage>
        <taxon>Eukaryota</taxon>
        <taxon>Fungi</taxon>
        <taxon>Dikarya</taxon>
        <taxon>Basidiomycota</taxon>
        <taxon>Agaricomycotina</taxon>
        <taxon>Agaricomycetes</taxon>
        <taxon>Hymenochaetales</taxon>
        <taxon>Hymenochaetaceae</taxon>
        <taxon>Phellinidium</taxon>
    </lineage>
</organism>
<keyword evidence="8" id="KW-0804">Transcription</keyword>
<keyword evidence="7" id="KW-0805">Transcription regulation</keyword>
<evidence type="ECO:0000313" key="12">
    <source>
        <dbReference type="EMBL" id="THH06860.1"/>
    </source>
</evidence>
<evidence type="ECO:0000256" key="2">
    <source>
        <dbReference type="ARBA" id="ARBA00007269"/>
    </source>
</evidence>
<evidence type="ECO:0000313" key="13">
    <source>
        <dbReference type="Proteomes" id="UP000308199"/>
    </source>
</evidence>
<feature type="domain" description="R3H" evidence="11">
    <location>
        <begin position="294"/>
        <end position="356"/>
    </location>
</feature>
<dbReference type="Proteomes" id="UP000308199">
    <property type="component" value="Unassembled WGS sequence"/>
</dbReference>
<evidence type="ECO:0000256" key="1">
    <source>
        <dbReference type="ARBA" id="ARBA00004123"/>
    </source>
</evidence>
<evidence type="ECO:0000256" key="8">
    <source>
        <dbReference type="ARBA" id="ARBA00023163"/>
    </source>
</evidence>
<gene>
    <name evidence="12" type="ORF">EW145_g3791</name>
</gene>
<keyword evidence="9" id="KW-0539">Nucleus</keyword>
<dbReference type="PANTHER" id="PTHR12360:SF12">
    <property type="entry name" value="TRANSCRIPTIONAL REPRESSOR NF-X1"/>
    <property type="match status" value="1"/>
</dbReference>
<dbReference type="CDD" id="cd06008">
    <property type="entry name" value="NF-X1-zinc-finger"/>
    <property type="match status" value="2"/>
</dbReference>